<accession>A0A4Q7PGQ7</accession>
<proteinExistence type="predicted"/>
<sequence>MRLKTYNNADTGWTAPKELHNQAIVWLSDLKFYKEEQHFLENLIEQHTFQLIKGALFDKSKEVISELNRLKKEIEPLIKRVINHTNNLTLVIDSKEESDEVILYRVHQKELFDTFRNYSIQFMEVKKAIFAVISSVMKQDKQQRLLN</sequence>
<dbReference type="Proteomes" id="UP000292262">
    <property type="component" value="Unassembled WGS sequence"/>
</dbReference>
<dbReference type="OrthoDB" id="1139121at2"/>
<name>A0A4Q7PGQ7_9FLAO</name>
<reference evidence="1 2" key="1">
    <citation type="submission" date="2019-02" db="EMBL/GenBank/DDBJ databases">
        <title>Genomic Encyclopedia of Type Strains, Phase IV (KMG-IV): sequencing the most valuable type-strain genomes for metagenomic binning, comparative biology and taxonomic classification.</title>
        <authorList>
            <person name="Goeker M."/>
        </authorList>
    </citation>
    <scope>NUCLEOTIDE SEQUENCE [LARGE SCALE GENOMIC DNA]</scope>
    <source>
        <strain evidence="1 2">DSM 17196</strain>
    </source>
</reference>
<evidence type="ECO:0000313" key="1">
    <source>
        <dbReference type="EMBL" id="RZS99704.1"/>
    </source>
</evidence>
<dbReference type="RefSeq" id="WP_130285525.1">
    <property type="nucleotide sequence ID" value="NZ_SGXE01000001.1"/>
</dbReference>
<organism evidence="1 2">
    <name type="scientific">Aquimarina brevivitae</name>
    <dbReference type="NCBI Taxonomy" id="323412"/>
    <lineage>
        <taxon>Bacteria</taxon>
        <taxon>Pseudomonadati</taxon>
        <taxon>Bacteroidota</taxon>
        <taxon>Flavobacteriia</taxon>
        <taxon>Flavobacteriales</taxon>
        <taxon>Flavobacteriaceae</taxon>
        <taxon>Aquimarina</taxon>
    </lineage>
</organism>
<evidence type="ECO:0000313" key="2">
    <source>
        <dbReference type="Proteomes" id="UP000292262"/>
    </source>
</evidence>
<protein>
    <submittedName>
        <fullName evidence="1">Uncharacterized protein</fullName>
    </submittedName>
</protein>
<dbReference type="EMBL" id="SGXE01000001">
    <property type="protein sequence ID" value="RZS99704.1"/>
    <property type="molecule type" value="Genomic_DNA"/>
</dbReference>
<comment type="caution">
    <text evidence="1">The sequence shown here is derived from an EMBL/GenBank/DDBJ whole genome shotgun (WGS) entry which is preliminary data.</text>
</comment>
<keyword evidence="2" id="KW-1185">Reference proteome</keyword>
<gene>
    <name evidence="1" type="ORF">EV197_0927</name>
</gene>
<dbReference type="AlphaFoldDB" id="A0A4Q7PGQ7"/>